<feature type="domain" description="Transposase DDE" evidence="1">
    <location>
        <begin position="23"/>
        <end position="101"/>
    </location>
</feature>
<gene>
    <name evidence="2" type="ORF">JOE68_003990</name>
</gene>
<evidence type="ECO:0000313" key="3">
    <source>
        <dbReference type="Proteomes" id="UP001195724"/>
    </source>
</evidence>
<dbReference type="Proteomes" id="UP001195724">
    <property type="component" value="Unassembled WGS sequence"/>
</dbReference>
<proteinExistence type="predicted"/>
<reference evidence="2 3" key="1">
    <citation type="submission" date="2021-01" db="EMBL/GenBank/DDBJ databases">
        <title>Sequencing the genomes of 1000 actinobacteria strains.</title>
        <authorList>
            <person name="Klenk H.-P."/>
        </authorList>
    </citation>
    <scope>NUCLEOTIDE SEQUENCE [LARGE SCALE GENOMIC DNA]</scope>
    <source>
        <strain evidence="2 3">DSM 44581</strain>
    </source>
</reference>
<dbReference type="Pfam" id="PF13586">
    <property type="entry name" value="DDE_Tnp_1_2"/>
    <property type="match status" value="1"/>
</dbReference>
<sequence length="109" mass="12861">MLRAVPRVRSRRGPRRFRLAKPHADKVYDIDHLRRWLRARGTVPRIARKGVDSSDRLGRHRWVVERTIAWLSGHRRLVVRYERHADNYCAFATLAATLICFTQLTKTTT</sequence>
<dbReference type="PANTHER" id="PTHR30007">
    <property type="entry name" value="PHP DOMAIN PROTEIN"/>
    <property type="match status" value="1"/>
</dbReference>
<comment type="caution">
    <text evidence="2">The sequence shown here is derived from an EMBL/GenBank/DDBJ whole genome shotgun (WGS) entry which is preliminary data.</text>
</comment>
<evidence type="ECO:0000259" key="1">
    <source>
        <dbReference type="Pfam" id="PF13586"/>
    </source>
</evidence>
<name>A0ABS2SA43_9PSEU</name>
<evidence type="ECO:0000313" key="2">
    <source>
        <dbReference type="EMBL" id="MBM7813125.1"/>
    </source>
</evidence>
<organism evidence="2 3">
    <name type="scientific">Saccharothrix algeriensis</name>
    <dbReference type="NCBI Taxonomy" id="173560"/>
    <lineage>
        <taxon>Bacteria</taxon>
        <taxon>Bacillati</taxon>
        <taxon>Actinomycetota</taxon>
        <taxon>Actinomycetes</taxon>
        <taxon>Pseudonocardiales</taxon>
        <taxon>Pseudonocardiaceae</taxon>
        <taxon>Saccharothrix</taxon>
    </lineage>
</organism>
<dbReference type="InterPro" id="IPR025668">
    <property type="entry name" value="Tnp_DDE_dom"/>
</dbReference>
<dbReference type="PANTHER" id="PTHR30007:SF1">
    <property type="entry name" value="BLR1914 PROTEIN"/>
    <property type="match status" value="1"/>
</dbReference>
<protein>
    <submittedName>
        <fullName evidence="2">IS5 family transposase</fullName>
    </submittedName>
</protein>
<dbReference type="EMBL" id="JAFBCL010000001">
    <property type="protein sequence ID" value="MBM7813125.1"/>
    <property type="molecule type" value="Genomic_DNA"/>
</dbReference>
<keyword evidence="3" id="KW-1185">Reference proteome</keyword>
<accession>A0ABS2SA43</accession>